<accession>A0A316G5L7</accession>
<dbReference type="AlphaFoldDB" id="A0A316G5L7"/>
<comment type="caution">
    <text evidence="2">The sequence shown here is derived from an EMBL/GenBank/DDBJ whole genome shotgun (WGS) entry which is preliminary data.</text>
</comment>
<gene>
    <name evidence="2" type="ORF">C8D95_108125</name>
</gene>
<dbReference type="RefSeq" id="WP_109760243.1">
    <property type="nucleotide sequence ID" value="NZ_CP034588.1"/>
</dbReference>
<evidence type="ECO:0000313" key="3">
    <source>
        <dbReference type="Proteomes" id="UP000245390"/>
    </source>
</evidence>
<feature type="region of interest" description="Disordered" evidence="1">
    <location>
        <begin position="98"/>
        <end position="138"/>
    </location>
</feature>
<dbReference type="KEGG" id="salo:EF888_06655"/>
<evidence type="ECO:0000313" key="2">
    <source>
        <dbReference type="EMBL" id="PWK55246.1"/>
    </source>
</evidence>
<keyword evidence="3" id="KW-1185">Reference proteome</keyword>
<organism evidence="2 3">
    <name type="scientific">Silicimonas algicola</name>
    <dbReference type="NCBI Taxonomy" id="1826607"/>
    <lineage>
        <taxon>Bacteria</taxon>
        <taxon>Pseudomonadati</taxon>
        <taxon>Pseudomonadota</taxon>
        <taxon>Alphaproteobacteria</taxon>
        <taxon>Rhodobacterales</taxon>
        <taxon>Paracoccaceae</taxon>
    </lineage>
</organism>
<protein>
    <submittedName>
        <fullName evidence="2">Uncharacterized protein</fullName>
    </submittedName>
</protein>
<feature type="compositionally biased region" description="Basic and acidic residues" evidence="1">
    <location>
        <begin position="105"/>
        <end position="118"/>
    </location>
</feature>
<dbReference type="Proteomes" id="UP000245390">
    <property type="component" value="Unassembled WGS sequence"/>
</dbReference>
<proteinExistence type="predicted"/>
<feature type="compositionally biased region" description="Pro residues" evidence="1">
    <location>
        <begin position="123"/>
        <end position="133"/>
    </location>
</feature>
<name>A0A316G5L7_9RHOB</name>
<reference evidence="2 3" key="1">
    <citation type="submission" date="2018-05" db="EMBL/GenBank/DDBJ databases">
        <title>Genomic Encyclopedia of Type Strains, Phase IV (KMG-IV): sequencing the most valuable type-strain genomes for metagenomic binning, comparative biology and taxonomic classification.</title>
        <authorList>
            <person name="Goeker M."/>
        </authorList>
    </citation>
    <scope>NUCLEOTIDE SEQUENCE [LARGE SCALE GENOMIC DNA]</scope>
    <source>
        <strain evidence="2 3">DSM 103371</strain>
    </source>
</reference>
<evidence type="ECO:0000256" key="1">
    <source>
        <dbReference type="SAM" id="MobiDB-lite"/>
    </source>
</evidence>
<sequence>MKQAFHNSSTTIITAVALTIAPLPLLAGGYGAAGVSDANVGQQSAQGSQVYCERLDASVPEDLYAQMDCGPSGVARSAVAPERITNGGIAGFLSGLFRPAPAESDSPRGQRTVSRDDNDSGPNPNPGPKPTPPDETTSVAKWERLEQLGVTRGNLSEQPKEFREQVMEYRSTHGAQGDWSGFDPE</sequence>
<dbReference type="EMBL" id="QGGV01000008">
    <property type="protein sequence ID" value="PWK55246.1"/>
    <property type="molecule type" value="Genomic_DNA"/>
</dbReference>